<accession>A0A8H7DDW9</accession>
<comment type="caution">
    <text evidence="2">The sequence shown here is derived from an EMBL/GenBank/DDBJ whole genome shotgun (WGS) entry which is preliminary data.</text>
</comment>
<dbReference type="AlphaFoldDB" id="A0A8H7DDW9"/>
<dbReference type="EMBL" id="JACAZI010000001">
    <property type="protein sequence ID" value="KAF7371904.1"/>
    <property type="molecule type" value="Genomic_DNA"/>
</dbReference>
<name>A0A8H7DDW9_9AGAR</name>
<dbReference type="Proteomes" id="UP000620124">
    <property type="component" value="Unassembled WGS sequence"/>
</dbReference>
<reference evidence="2" key="1">
    <citation type="submission" date="2020-05" db="EMBL/GenBank/DDBJ databases">
        <title>Mycena genomes resolve the evolution of fungal bioluminescence.</title>
        <authorList>
            <person name="Tsai I.J."/>
        </authorList>
    </citation>
    <scope>NUCLEOTIDE SEQUENCE</scope>
    <source>
        <strain evidence="2">CCC161011</strain>
    </source>
</reference>
<proteinExistence type="predicted"/>
<protein>
    <submittedName>
        <fullName evidence="2">Uncharacterized protein</fullName>
    </submittedName>
</protein>
<organism evidence="2 3">
    <name type="scientific">Mycena venus</name>
    <dbReference type="NCBI Taxonomy" id="2733690"/>
    <lineage>
        <taxon>Eukaryota</taxon>
        <taxon>Fungi</taxon>
        <taxon>Dikarya</taxon>
        <taxon>Basidiomycota</taxon>
        <taxon>Agaricomycotina</taxon>
        <taxon>Agaricomycetes</taxon>
        <taxon>Agaricomycetidae</taxon>
        <taxon>Agaricales</taxon>
        <taxon>Marasmiineae</taxon>
        <taxon>Mycenaceae</taxon>
        <taxon>Mycena</taxon>
    </lineage>
</organism>
<feature type="region of interest" description="Disordered" evidence="1">
    <location>
        <begin position="91"/>
        <end position="121"/>
    </location>
</feature>
<gene>
    <name evidence="2" type="ORF">MVEN_00048100</name>
</gene>
<evidence type="ECO:0000313" key="2">
    <source>
        <dbReference type="EMBL" id="KAF7371904.1"/>
    </source>
</evidence>
<dbReference type="OrthoDB" id="10662283at2759"/>
<sequence>MHPFLSSHNLEPNRHQNLAAATVSCVVERVPIGSAPSSVLGRGNSLSTDSLDSNQTDVSSLVMGLPLPMTRNLGGVAAHLFASSLRCHLRPQNIPPPPSPSAVRHVDIPAQDVPSNSDPLQSPIRVRRLPSHHLPPTPSPALFVFASRVYSPSRPICSHSSIIPRRNSRVSFCTTVTCTTIFHRCSSTSIPQIKSLTAVFIVAFSRFATGCSTYSSFSARLCTGIFESRHRSKAARYIIVGFRFHHQTLSSSSLQKYFFSSLSSSYIVLILITWSLSSYFPFTLKHLGSYDYLTDMISFLSSHATCSLIDHILF</sequence>
<evidence type="ECO:0000256" key="1">
    <source>
        <dbReference type="SAM" id="MobiDB-lite"/>
    </source>
</evidence>
<keyword evidence="3" id="KW-1185">Reference proteome</keyword>
<evidence type="ECO:0000313" key="3">
    <source>
        <dbReference type="Proteomes" id="UP000620124"/>
    </source>
</evidence>